<dbReference type="RefSeq" id="WP_117528200.1">
    <property type="nucleotide sequence ID" value="NZ_JAQDKA010000023.1"/>
</dbReference>
<dbReference type="Proteomes" id="UP000260773">
    <property type="component" value="Unassembled WGS sequence"/>
</dbReference>
<keyword evidence="6" id="KW-0418">Kinase</keyword>
<comment type="similarity">
    <text evidence="1">Belongs to the ROK (NagC/XylR) family.</text>
</comment>
<accession>A0A3E2TNH2</accession>
<dbReference type="GO" id="GO:0005524">
    <property type="term" value="F:ATP binding"/>
    <property type="evidence" value="ECO:0007669"/>
    <property type="project" value="UniProtKB-KW"/>
</dbReference>
<keyword evidence="7" id="KW-0067">ATP-binding</keyword>
<reference evidence="9 10" key="1">
    <citation type="submission" date="2018-08" db="EMBL/GenBank/DDBJ databases">
        <title>A genome reference for cultivated species of the human gut microbiota.</title>
        <authorList>
            <person name="Zou Y."/>
            <person name="Xue W."/>
            <person name="Luo G."/>
        </authorList>
    </citation>
    <scope>NUCLEOTIDE SEQUENCE [LARGE SCALE GENOMIC DNA]</scope>
    <source>
        <strain evidence="9 10">AF45-17</strain>
    </source>
</reference>
<dbReference type="AlphaFoldDB" id="A0A3E2TNH2"/>
<dbReference type="PANTHER" id="PTHR18964">
    <property type="entry name" value="ROK (REPRESSOR, ORF, KINASE) FAMILY"/>
    <property type="match status" value="1"/>
</dbReference>
<evidence type="ECO:0000256" key="7">
    <source>
        <dbReference type="ARBA" id="ARBA00022840"/>
    </source>
</evidence>
<name>A0A3E2TNH2_9FIRM</name>
<evidence type="ECO:0000313" key="10">
    <source>
        <dbReference type="Proteomes" id="UP000260773"/>
    </source>
</evidence>
<sequence length="315" mass="32780">MDQFCFGVDLGGTTVKIGLFTVDGMLQEKWEIPTRTENQGAAILSDIAASIQNKVDVRHLTKEQVTGIGIGVPGPVLNENRVQGCVNLGWGNVCVADELSALTGMKVKAANDANVAALGEQWQGGGKGYQNIVMFTLGTGVGGGIIQNGQIVSGANGAAGEIGHMVITEPENVVGTCGCGHQGCLEQIASATGIVNLAKRQLTECDEASILRQYAPLTAKDVLDAAKAGDALACRVAEQMMQALGRAAAYIACVMNPDVFVIGGGVSRAGEYLTEGIRRYYQQYAFHASAETPFVLASLGNDAGMTGAAGMVYNF</sequence>
<evidence type="ECO:0000256" key="4">
    <source>
        <dbReference type="ARBA" id="ARBA00022679"/>
    </source>
</evidence>
<dbReference type="GO" id="GO:0004340">
    <property type="term" value="F:glucokinase activity"/>
    <property type="evidence" value="ECO:0007669"/>
    <property type="project" value="UniProtKB-EC"/>
</dbReference>
<dbReference type="PANTHER" id="PTHR18964:SF149">
    <property type="entry name" value="BIFUNCTIONAL UDP-N-ACETYLGLUCOSAMINE 2-EPIMERASE_N-ACETYLMANNOSAMINE KINASE"/>
    <property type="match status" value="1"/>
</dbReference>
<dbReference type="InterPro" id="IPR000600">
    <property type="entry name" value="ROK"/>
</dbReference>
<dbReference type="GO" id="GO:0006096">
    <property type="term" value="P:glycolytic process"/>
    <property type="evidence" value="ECO:0007669"/>
    <property type="project" value="InterPro"/>
</dbReference>
<evidence type="ECO:0000256" key="3">
    <source>
        <dbReference type="ARBA" id="ARBA00014701"/>
    </source>
</evidence>
<dbReference type="InterPro" id="IPR049874">
    <property type="entry name" value="ROK_cs"/>
</dbReference>
<dbReference type="SUPFAM" id="SSF53067">
    <property type="entry name" value="Actin-like ATPase domain"/>
    <property type="match status" value="1"/>
</dbReference>
<keyword evidence="5" id="KW-0547">Nucleotide-binding</keyword>
<gene>
    <name evidence="9" type="ORF">DW070_07810</name>
</gene>
<proteinExistence type="inferred from homology"/>
<keyword evidence="4" id="KW-0808">Transferase</keyword>
<protein>
    <recommendedName>
        <fullName evidence="3">Glucokinase</fullName>
        <ecNumber evidence="2">2.7.1.2</ecNumber>
    </recommendedName>
    <alternativeName>
        <fullName evidence="8">Glucose kinase</fullName>
    </alternativeName>
</protein>
<dbReference type="Pfam" id="PF00480">
    <property type="entry name" value="ROK"/>
    <property type="match status" value="1"/>
</dbReference>
<dbReference type="EC" id="2.7.1.2" evidence="2"/>
<dbReference type="Gene3D" id="3.30.420.40">
    <property type="match status" value="2"/>
</dbReference>
<dbReference type="NCBIfam" id="TIGR00744">
    <property type="entry name" value="ROK_glcA_fam"/>
    <property type="match status" value="1"/>
</dbReference>
<evidence type="ECO:0000256" key="5">
    <source>
        <dbReference type="ARBA" id="ARBA00022741"/>
    </source>
</evidence>
<dbReference type="InterPro" id="IPR004654">
    <property type="entry name" value="ROK_glcA"/>
</dbReference>
<evidence type="ECO:0000313" key="9">
    <source>
        <dbReference type="EMBL" id="RGB79963.1"/>
    </source>
</evidence>
<evidence type="ECO:0000256" key="8">
    <source>
        <dbReference type="ARBA" id="ARBA00032386"/>
    </source>
</evidence>
<dbReference type="GO" id="GO:0005737">
    <property type="term" value="C:cytoplasm"/>
    <property type="evidence" value="ECO:0007669"/>
    <property type="project" value="InterPro"/>
</dbReference>
<evidence type="ECO:0000256" key="6">
    <source>
        <dbReference type="ARBA" id="ARBA00022777"/>
    </source>
</evidence>
<comment type="caution">
    <text evidence="9">The sequence shown here is derived from an EMBL/GenBank/DDBJ whole genome shotgun (WGS) entry which is preliminary data.</text>
</comment>
<dbReference type="PROSITE" id="PS01125">
    <property type="entry name" value="ROK"/>
    <property type="match status" value="1"/>
</dbReference>
<evidence type="ECO:0000256" key="2">
    <source>
        <dbReference type="ARBA" id="ARBA00012323"/>
    </source>
</evidence>
<organism evidence="9 10">
    <name type="scientific">Coprococcus catus</name>
    <dbReference type="NCBI Taxonomy" id="116085"/>
    <lineage>
        <taxon>Bacteria</taxon>
        <taxon>Bacillati</taxon>
        <taxon>Bacillota</taxon>
        <taxon>Clostridia</taxon>
        <taxon>Lachnospirales</taxon>
        <taxon>Lachnospiraceae</taxon>
        <taxon>Coprococcus</taxon>
    </lineage>
</organism>
<dbReference type="InterPro" id="IPR043129">
    <property type="entry name" value="ATPase_NBD"/>
</dbReference>
<evidence type="ECO:0000256" key="1">
    <source>
        <dbReference type="ARBA" id="ARBA00006479"/>
    </source>
</evidence>
<dbReference type="EMBL" id="QVEP01000015">
    <property type="protein sequence ID" value="RGB79963.1"/>
    <property type="molecule type" value="Genomic_DNA"/>
</dbReference>